<protein>
    <submittedName>
        <fullName evidence="1">Uncharacterized protein</fullName>
    </submittedName>
</protein>
<name>A0A8J5RLJ3_ZIZPA</name>
<dbReference type="EMBL" id="JAAALK010000290">
    <property type="protein sequence ID" value="KAG8047804.1"/>
    <property type="molecule type" value="Genomic_DNA"/>
</dbReference>
<evidence type="ECO:0000313" key="2">
    <source>
        <dbReference type="Proteomes" id="UP000729402"/>
    </source>
</evidence>
<reference evidence="1" key="1">
    <citation type="journal article" date="2021" name="bioRxiv">
        <title>Whole Genome Assembly and Annotation of Northern Wild Rice, Zizania palustris L., Supports a Whole Genome Duplication in the Zizania Genus.</title>
        <authorList>
            <person name="Haas M."/>
            <person name="Kono T."/>
            <person name="Macchietto M."/>
            <person name="Millas R."/>
            <person name="McGilp L."/>
            <person name="Shao M."/>
            <person name="Duquette J."/>
            <person name="Hirsch C.N."/>
            <person name="Kimball J."/>
        </authorList>
    </citation>
    <scope>NUCLEOTIDE SEQUENCE</scope>
    <source>
        <tissue evidence="1">Fresh leaf tissue</tissue>
    </source>
</reference>
<gene>
    <name evidence="1" type="ORF">GUJ93_ZPchr0008g13003</name>
</gene>
<keyword evidence="2" id="KW-1185">Reference proteome</keyword>
<evidence type="ECO:0000313" key="1">
    <source>
        <dbReference type="EMBL" id="KAG8047804.1"/>
    </source>
</evidence>
<accession>A0A8J5RLJ3</accession>
<reference evidence="1" key="2">
    <citation type="submission" date="2021-02" db="EMBL/GenBank/DDBJ databases">
        <authorList>
            <person name="Kimball J.A."/>
            <person name="Haas M.W."/>
            <person name="Macchietto M."/>
            <person name="Kono T."/>
            <person name="Duquette J."/>
            <person name="Shao M."/>
        </authorList>
    </citation>
    <scope>NUCLEOTIDE SEQUENCE</scope>
    <source>
        <tissue evidence="1">Fresh leaf tissue</tissue>
    </source>
</reference>
<dbReference type="Proteomes" id="UP000729402">
    <property type="component" value="Unassembled WGS sequence"/>
</dbReference>
<comment type="caution">
    <text evidence="1">The sequence shown here is derived from an EMBL/GenBank/DDBJ whole genome shotgun (WGS) entry which is preliminary data.</text>
</comment>
<sequence length="86" mass="9501">MDATAAMYGEVSGRVAAFGILHHLKDVGRVISPVTEVAPIIFRGERLRARSSTVAKAWKVFQAPWRAEGSAVVKAWVDELQRKKQP</sequence>
<proteinExistence type="predicted"/>
<organism evidence="1 2">
    <name type="scientific">Zizania palustris</name>
    <name type="common">Northern wild rice</name>
    <dbReference type="NCBI Taxonomy" id="103762"/>
    <lineage>
        <taxon>Eukaryota</taxon>
        <taxon>Viridiplantae</taxon>
        <taxon>Streptophyta</taxon>
        <taxon>Embryophyta</taxon>
        <taxon>Tracheophyta</taxon>
        <taxon>Spermatophyta</taxon>
        <taxon>Magnoliopsida</taxon>
        <taxon>Liliopsida</taxon>
        <taxon>Poales</taxon>
        <taxon>Poaceae</taxon>
        <taxon>BOP clade</taxon>
        <taxon>Oryzoideae</taxon>
        <taxon>Oryzeae</taxon>
        <taxon>Zizaniinae</taxon>
        <taxon>Zizania</taxon>
    </lineage>
</organism>
<dbReference type="AlphaFoldDB" id="A0A8J5RLJ3"/>